<evidence type="ECO:0000313" key="2">
    <source>
        <dbReference type="EMBL" id="GAA2348254.1"/>
    </source>
</evidence>
<comment type="caution">
    <text evidence="2">The sequence shown here is derived from an EMBL/GenBank/DDBJ whole genome shotgun (WGS) entry which is preliminary data.</text>
</comment>
<dbReference type="InterPro" id="IPR019675">
    <property type="entry name" value="DUF2550"/>
</dbReference>
<organism evidence="2 3">
    <name type="scientific">Saccharopolyspora halophila</name>
    <dbReference type="NCBI Taxonomy" id="405551"/>
    <lineage>
        <taxon>Bacteria</taxon>
        <taxon>Bacillati</taxon>
        <taxon>Actinomycetota</taxon>
        <taxon>Actinomycetes</taxon>
        <taxon>Pseudonocardiales</taxon>
        <taxon>Pseudonocardiaceae</taxon>
        <taxon>Saccharopolyspora</taxon>
    </lineage>
</organism>
<feature type="transmembrane region" description="Helical" evidence="1">
    <location>
        <begin position="6"/>
        <end position="27"/>
    </location>
</feature>
<dbReference type="EMBL" id="BAAARA010000008">
    <property type="protein sequence ID" value="GAA2348254.1"/>
    <property type="molecule type" value="Genomic_DNA"/>
</dbReference>
<dbReference type="Proteomes" id="UP001501218">
    <property type="component" value="Unassembled WGS sequence"/>
</dbReference>
<protein>
    <submittedName>
        <fullName evidence="2">DUF2550 domain-containing protein</fullName>
    </submittedName>
</protein>
<keyword evidence="1" id="KW-1133">Transmembrane helix</keyword>
<sequence length="145" mass="15800">MGSPVVFLVVLLGLLVLAALLIGVLAWRRLRELRVGGIDVALRATRNGRGRGWNLGVAHYRGEEFAWYRILSLRSGPNWVINRHTVEIAQRREPTGAEAYAMPAGSTVLDLTGPDLELAMNSDALTGFLSWLESAPPGRSVPRAS</sequence>
<dbReference type="Pfam" id="PF10739">
    <property type="entry name" value="DUF2550"/>
    <property type="match status" value="1"/>
</dbReference>
<gene>
    <name evidence="2" type="ORF">GCM10009854_26920</name>
</gene>
<evidence type="ECO:0000256" key="1">
    <source>
        <dbReference type="SAM" id="Phobius"/>
    </source>
</evidence>
<keyword evidence="1" id="KW-0472">Membrane</keyword>
<keyword evidence="1" id="KW-0812">Transmembrane</keyword>
<proteinExistence type="predicted"/>
<keyword evidence="3" id="KW-1185">Reference proteome</keyword>
<name>A0ABN3GBW4_9PSEU</name>
<reference evidence="2 3" key="1">
    <citation type="journal article" date="2019" name="Int. J. Syst. Evol. Microbiol.">
        <title>The Global Catalogue of Microorganisms (GCM) 10K type strain sequencing project: providing services to taxonomists for standard genome sequencing and annotation.</title>
        <authorList>
            <consortium name="The Broad Institute Genomics Platform"/>
            <consortium name="The Broad Institute Genome Sequencing Center for Infectious Disease"/>
            <person name="Wu L."/>
            <person name="Ma J."/>
        </authorList>
    </citation>
    <scope>NUCLEOTIDE SEQUENCE [LARGE SCALE GENOMIC DNA]</scope>
    <source>
        <strain evidence="2 3">JCM 16221</strain>
    </source>
</reference>
<evidence type="ECO:0000313" key="3">
    <source>
        <dbReference type="Proteomes" id="UP001501218"/>
    </source>
</evidence>
<accession>A0ABN3GBW4</accession>
<dbReference type="RefSeq" id="WP_344131106.1">
    <property type="nucleotide sequence ID" value="NZ_BAAARA010000008.1"/>
</dbReference>